<keyword evidence="5 10" id="KW-0995">Kinetochore</keyword>
<evidence type="ECO:0000256" key="9">
    <source>
        <dbReference type="ARBA" id="ARBA00023328"/>
    </source>
</evidence>
<accession>A0A6P3YEJ4</accession>
<evidence type="ECO:0000256" key="11">
    <source>
        <dbReference type="SAM" id="Coils"/>
    </source>
</evidence>
<feature type="region of interest" description="Disordered" evidence="12">
    <location>
        <begin position="1"/>
        <end position="90"/>
    </location>
</feature>
<comment type="similarity">
    <text evidence="1 10">Belongs to the NDC80/HEC1 family.</text>
</comment>
<dbReference type="Gene3D" id="1.10.418.30">
    <property type="entry name" value="Ncd80 complex, Ncd80 subunit"/>
    <property type="match status" value="1"/>
</dbReference>
<gene>
    <name evidence="15 16" type="primary">LOC106752008</name>
</gene>
<dbReference type="InterPro" id="IPR038273">
    <property type="entry name" value="Ndc80_sf"/>
</dbReference>
<dbReference type="AlphaFoldDB" id="A0A6P3YEJ4"/>
<comment type="function">
    <text evidence="10">Acts as a component of the essential kinetochore-associated NDC80 complex, which is required for chromosome segregation and spindle checkpoint activity.</text>
</comment>
<dbReference type="CTD" id="10403"/>
<keyword evidence="14" id="KW-1185">Reference proteome</keyword>
<keyword evidence="2 10" id="KW-0158">Chromosome</keyword>
<evidence type="ECO:0000259" key="13">
    <source>
        <dbReference type="Pfam" id="PF03801"/>
    </source>
</evidence>
<dbReference type="PANTHER" id="PTHR10643">
    <property type="entry name" value="KINETOCHORE PROTEIN NDC80"/>
    <property type="match status" value="1"/>
</dbReference>
<keyword evidence="3 10" id="KW-0132">Cell division</keyword>
<evidence type="ECO:0000256" key="6">
    <source>
        <dbReference type="ARBA" id="ARBA00023054"/>
    </source>
</evidence>
<feature type="coiled-coil region" evidence="11">
    <location>
        <begin position="375"/>
        <end position="402"/>
    </location>
</feature>
<dbReference type="OrthoDB" id="7459479at2759"/>
<feature type="coiled-coil region" evidence="11">
    <location>
        <begin position="312"/>
        <end position="339"/>
    </location>
</feature>
<evidence type="ECO:0000256" key="7">
    <source>
        <dbReference type="ARBA" id="ARBA00023242"/>
    </source>
</evidence>
<dbReference type="Proteomes" id="UP000515204">
    <property type="component" value="Unplaced"/>
</dbReference>
<evidence type="ECO:0000256" key="2">
    <source>
        <dbReference type="ARBA" id="ARBA00022454"/>
    </source>
</evidence>
<dbReference type="GO" id="GO:0031262">
    <property type="term" value="C:Ndc80 complex"/>
    <property type="evidence" value="ECO:0007669"/>
    <property type="project" value="UniProtKB-UniRule"/>
</dbReference>
<dbReference type="GO" id="GO:0005634">
    <property type="term" value="C:nucleus"/>
    <property type="evidence" value="ECO:0007669"/>
    <property type="project" value="UniProtKB-SubCell"/>
</dbReference>
<dbReference type="Pfam" id="PF03801">
    <property type="entry name" value="Ndc80_HEC"/>
    <property type="match status" value="1"/>
</dbReference>
<evidence type="ECO:0000256" key="10">
    <source>
        <dbReference type="RuleBase" id="RU368072"/>
    </source>
</evidence>
<dbReference type="PANTHER" id="PTHR10643:SF2">
    <property type="entry name" value="KINETOCHORE PROTEIN NDC80 HOMOLOG"/>
    <property type="match status" value="1"/>
</dbReference>
<evidence type="ECO:0000256" key="12">
    <source>
        <dbReference type="SAM" id="MobiDB-lite"/>
    </source>
</evidence>
<evidence type="ECO:0000256" key="1">
    <source>
        <dbReference type="ARBA" id="ARBA00007050"/>
    </source>
</evidence>
<evidence type="ECO:0000256" key="4">
    <source>
        <dbReference type="ARBA" id="ARBA00022776"/>
    </source>
</evidence>
<comment type="subunit">
    <text evidence="10">Component of the NDC80 complex.</text>
</comment>
<dbReference type="GO" id="GO:0051315">
    <property type="term" value="P:attachment of mitotic spindle microtubules to kinetochore"/>
    <property type="evidence" value="ECO:0007669"/>
    <property type="project" value="UniProtKB-UniRule"/>
</dbReference>
<feature type="domain" description="Kinetochore protein Ndc80 CH" evidence="13">
    <location>
        <begin position="118"/>
        <end position="243"/>
    </location>
</feature>
<sequence>MNPNSAGRISEHRLSTNPVRISLFDREDKNSAWNDRRRTQTKSKGPGENSHIPRPRVRSSSSERVSGSRISYLKVPGRTPLRQPTTPATPARASIKVNLSSSAAPSSGRLHGLAIGRSPSAERAKGVKKDTRPLTDKSYQAMLLVKIDDYFHVNQQSSMLNGNGSLKPITLKMFVEVSNYLVEFFEIKSELTVMNYVEQLPQIAKKLHYPGVMTKSWLKTANTMHSWPYVLGWIGWLTEVCQVQALASTMYQIETLPFVGTEQQAHNSRIELLTLLESYQAWNEEKLDRENELLDKYLRDIEIQWGVSEEDVTLARRELEEETRKFQAMEEESRKVDEEVDHLQTILFSLQAKESKQVNDVMTKEEYIKRITAETGKLSAEHKTLNEQILQAEEQHKELVSIVRDQPISKAEKETILKKCTELQNYIHDFDEHLRDYQKELYTLDIKLASISNNLNKTVLAYNKEIFMYIDNDVGLDFNELKLPEEGLLNPDIIEVLEEKITLMRSFKESLNKQCSNTIALILSDTVKLENIQEEINSLPDDVKLREEKSHRIDKMKTEIKKEKAKLMEQIERERDEIKEIEDTTPDIQTVQLEIEEANDKLEAIIRRMKFLEQSGKRFFDQLYQVLGEHRNELYSLLTRNEKN</sequence>
<feature type="compositionally biased region" description="Basic and acidic residues" evidence="12">
    <location>
        <begin position="23"/>
        <end position="38"/>
    </location>
</feature>
<reference evidence="15 16" key="1">
    <citation type="submission" date="2025-04" db="UniProtKB">
        <authorList>
            <consortium name="RefSeq"/>
        </authorList>
    </citation>
    <scope>IDENTIFICATION</scope>
</reference>
<dbReference type="InterPro" id="IPR055260">
    <property type="entry name" value="Ndc80_CH"/>
</dbReference>
<dbReference type="KEGG" id="dqu:106752008"/>
<feature type="compositionally biased region" description="Low complexity" evidence="12">
    <location>
        <begin position="58"/>
        <end position="71"/>
    </location>
</feature>
<proteinExistence type="inferred from homology"/>
<protein>
    <recommendedName>
        <fullName evidence="10">Kinetochore protein NDC80</fullName>
    </recommendedName>
</protein>
<dbReference type="GeneID" id="106752008"/>
<dbReference type="GO" id="GO:0051301">
    <property type="term" value="P:cell division"/>
    <property type="evidence" value="ECO:0007669"/>
    <property type="project" value="UniProtKB-UniRule"/>
</dbReference>
<dbReference type="RefSeq" id="XP_014488837.1">
    <property type="nucleotide sequence ID" value="XM_014633351.1"/>
</dbReference>
<organism evidence="14 16">
    <name type="scientific">Dinoponera quadriceps</name>
    <name type="common">South American ant</name>
    <dbReference type="NCBI Taxonomy" id="609295"/>
    <lineage>
        <taxon>Eukaryota</taxon>
        <taxon>Metazoa</taxon>
        <taxon>Ecdysozoa</taxon>
        <taxon>Arthropoda</taxon>
        <taxon>Hexapoda</taxon>
        <taxon>Insecta</taxon>
        <taxon>Pterygota</taxon>
        <taxon>Neoptera</taxon>
        <taxon>Endopterygota</taxon>
        <taxon>Hymenoptera</taxon>
        <taxon>Apocrita</taxon>
        <taxon>Aculeata</taxon>
        <taxon>Formicoidea</taxon>
        <taxon>Formicidae</taxon>
        <taxon>Ponerinae</taxon>
        <taxon>Ponerini</taxon>
        <taxon>Dinoponera</taxon>
    </lineage>
</organism>
<evidence type="ECO:0000313" key="15">
    <source>
        <dbReference type="RefSeq" id="XP_014488837.1"/>
    </source>
</evidence>
<comment type="subcellular location">
    <subcellularLocation>
        <location evidence="10">Chromosome</location>
        <location evidence="10">Centromere</location>
        <location evidence="10">Kinetochore</location>
    </subcellularLocation>
    <subcellularLocation>
        <location evidence="10">Nucleus</location>
    </subcellularLocation>
</comment>
<keyword evidence="4 10" id="KW-0498">Mitosis</keyword>
<dbReference type="InterPro" id="IPR005550">
    <property type="entry name" value="Kinetochore_Ndc80"/>
</dbReference>
<evidence type="ECO:0000256" key="3">
    <source>
        <dbReference type="ARBA" id="ARBA00022618"/>
    </source>
</evidence>
<keyword evidence="6 11" id="KW-0175">Coiled coil</keyword>
<evidence type="ECO:0000313" key="14">
    <source>
        <dbReference type="Proteomes" id="UP000515204"/>
    </source>
</evidence>
<dbReference type="RefSeq" id="XP_014488838.1">
    <property type="nucleotide sequence ID" value="XM_014633352.1"/>
</dbReference>
<evidence type="ECO:0000313" key="16">
    <source>
        <dbReference type="RefSeq" id="XP_014488838.1"/>
    </source>
</evidence>
<feature type="coiled-coil region" evidence="11">
    <location>
        <begin position="546"/>
        <end position="615"/>
    </location>
</feature>
<name>A0A6P3YEJ4_DINQU</name>
<evidence type="ECO:0000256" key="8">
    <source>
        <dbReference type="ARBA" id="ARBA00023306"/>
    </source>
</evidence>
<keyword evidence="8 10" id="KW-0131">Cell cycle</keyword>
<keyword evidence="7 10" id="KW-0539">Nucleus</keyword>
<evidence type="ECO:0000256" key="5">
    <source>
        <dbReference type="ARBA" id="ARBA00022838"/>
    </source>
</evidence>
<keyword evidence="9 10" id="KW-0137">Centromere</keyword>